<keyword evidence="2" id="KW-1185">Reference proteome</keyword>
<evidence type="ECO:0000313" key="1">
    <source>
        <dbReference type="EMBL" id="QOR60072.1"/>
    </source>
</evidence>
<dbReference type="GeneID" id="65131542"/>
<accession>A0A7M1S1F3</accession>
<organism evidence="1 2">
    <name type="scientific">uncultured phage cr115_1</name>
    <dbReference type="NCBI Taxonomy" id="2772089"/>
    <lineage>
        <taxon>Viruses</taxon>
        <taxon>Duplodnaviria</taxon>
        <taxon>Heunggongvirae</taxon>
        <taxon>Uroviricota</taxon>
        <taxon>Caudoviricetes</taxon>
        <taxon>Crassvirales</taxon>
        <taxon>Suoliviridae</taxon>
        <taxon>Uncouvirinae</taxon>
        <taxon>Birpovirus</taxon>
        <taxon>Birpovirus hiberniae</taxon>
    </lineage>
</organism>
<dbReference type="Proteomes" id="UP000594057">
    <property type="component" value="Segment"/>
</dbReference>
<dbReference type="RefSeq" id="YP_010113045.1">
    <property type="nucleotide sequence ID" value="NC_055898.1"/>
</dbReference>
<evidence type="ECO:0000313" key="2">
    <source>
        <dbReference type="Proteomes" id="UP000594057"/>
    </source>
</evidence>
<proteinExistence type="predicted"/>
<dbReference type="KEGG" id="vg:65131542"/>
<sequence>MNKTDQQKNNKYINYWTENGKSSKEINRAMKIAITTTYKDSKGNLRTCTTYRHPKLSDLTFESLPAKSFALTKEQKEERFNNAKYSDKHDKLVSNLYGKINNIFKKQAEKAAHEDKINNIMFNKKVRTLVSKQRIKGEYPNLLIIQRKNSKGLPYDFSINPSRKTLEELRKDGEELNDTFSKTMRDYCGIEIWEKSRYELKGTDVPTNYRYCIFKNKETIKSAA</sequence>
<reference evidence="1 2" key="1">
    <citation type="submission" date="2020-07" db="EMBL/GenBank/DDBJ databases">
        <title>Taxonomic proposal: Crassvirales, a new order of highly abundant and diverse bacterial viruses.</title>
        <authorList>
            <person name="Shkoporov A.N."/>
            <person name="Stockdale S.R."/>
            <person name="Guerin E."/>
            <person name="Ross R.P."/>
            <person name="Hill C."/>
        </authorList>
    </citation>
    <scope>NUCLEOTIDE SEQUENCE [LARGE SCALE GENOMIC DNA]</scope>
</reference>
<name>A0A7M1S1F3_9CAUD</name>
<dbReference type="EMBL" id="MT774405">
    <property type="protein sequence ID" value="QOR60072.1"/>
    <property type="molecule type" value="Genomic_DNA"/>
</dbReference>
<protein>
    <submittedName>
        <fullName evidence="1">Uncharacterized protein</fullName>
    </submittedName>
</protein>